<protein>
    <submittedName>
        <fullName evidence="2">Uncharacterized protein</fullName>
    </submittedName>
</protein>
<dbReference type="RefSeq" id="WP_344920401.1">
    <property type="nucleotide sequence ID" value="NZ_BAABAQ010000009.1"/>
</dbReference>
<dbReference type="Proteomes" id="UP001501251">
    <property type="component" value="Unassembled WGS sequence"/>
</dbReference>
<gene>
    <name evidence="2" type="ORF">GCM10022252_49410</name>
</gene>
<reference evidence="3" key="1">
    <citation type="journal article" date="2019" name="Int. J. Syst. Evol. Microbiol.">
        <title>The Global Catalogue of Microorganisms (GCM) 10K type strain sequencing project: providing services to taxonomists for standard genome sequencing and annotation.</title>
        <authorList>
            <consortium name="The Broad Institute Genomics Platform"/>
            <consortium name="The Broad Institute Genome Sequencing Center for Infectious Disease"/>
            <person name="Wu L."/>
            <person name="Ma J."/>
        </authorList>
    </citation>
    <scope>NUCLEOTIDE SEQUENCE [LARGE SCALE GENOMIC DNA]</scope>
    <source>
        <strain evidence="3">JCM 17388</strain>
    </source>
</reference>
<name>A0ABP8B6A0_9ACTN</name>
<evidence type="ECO:0000313" key="3">
    <source>
        <dbReference type="Proteomes" id="UP001501251"/>
    </source>
</evidence>
<feature type="region of interest" description="Disordered" evidence="1">
    <location>
        <begin position="519"/>
        <end position="557"/>
    </location>
</feature>
<evidence type="ECO:0000256" key="1">
    <source>
        <dbReference type="SAM" id="MobiDB-lite"/>
    </source>
</evidence>
<proteinExistence type="predicted"/>
<evidence type="ECO:0000313" key="2">
    <source>
        <dbReference type="EMBL" id="GAA4198619.1"/>
    </source>
</evidence>
<keyword evidence="3" id="KW-1185">Reference proteome</keyword>
<organism evidence="2 3">
    <name type="scientific">Streptosporangium oxazolinicum</name>
    <dbReference type="NCBI Taxonomy" id="909287"/>
    <lineage>
        <taxon>Bacteria</taxon>
        <taxon>Bacillati</taxon>
        <taxon>Actinomycetota</taxon>
        <taxon>Actinomycetes</taxon>
        <taxon>Streptosporangiales</taxon>
        <taxon>Streptosporangiaceae</taxon>
        <taxon>Streptosporangium</taxon>
    </lineage>
</organism>
<sequence length="607" mass="65433">MADDLTFLAYRRPSLPLGDYTIKATQELRSVAPATRVETTSFETTRSFSVSGDRFTLPPETVRSVFPPDGGLGEHSAVLPHVVLDRATLPWERSAYGASATAPPWLALLVFSGDEQPPRKTVTLGTLASGGAFIPAPTLERGQNATDPVNVIDVPRSLLVSIMPSLDDLGRLAHVRRAGEESAVVIANRLPAPGVSSTVHLVSIEGRYGDSGFGAGPDTPGALVRLVTLASWRFACVSKELTFPYLVRALAHGGRPFRLPDSGVPEAEPFLRQGYVPVAHTLRQGGRTASWYRGPFVTGDSSADTRFGVRTPDELLRYHPSAGMLDIGYAAAWQLGRLLTLQHTTVARSVYTWKRRRAMADGRDEPSGHPLEIADIDDTMPDDVKSFLDDLARLRGVPYRYLVPDERLLPVETIRFLQLDPRWIAHLLDGATSVGRVTRADADRDRLRPPPVDTSKITGALIRSDLVPGYPGLLIDGYASADESAPLPLLRLERLSPTVLLCLFKGVLGRLDLRQPPEEQHFGVEPPPQGPAAGRFGKTLRAADGSPGPSVPPQTLGASGTVPVTALANAMATALGVSPVSLSTFDSAAFARQMIETAERVTFLRTP</sequence>
<comment type="caution">
    <text evidence="2">The sequence shown here is derived from an EMBL/GenBank/DDBJ whole genome shotgun (WGS) entry which is preliminary data.</text>
</comment>
<accession>A0ABP8B6A0</accession>
<dbReference type="EMBL" id="BAABAQ010000009">
    <property type="protein sequence ID" value="GAA4198619.1"/>
    <property type="molecule type" value="Genomic_DNA"/>
</dbReference>